<gene>
    <name evidence="2" type="ORF">MBEHAL_0519</name>
</gene>
<evidence type="ECO:0000313" key="2">
    <source>
        <dbReference type="EMBL" id="GAD51759.1"/>
    </source>
</evidence>
<dbReference type="Proteomes" id="UP000016986">
    <property type="component" value="Unassembled WGS sequence"/>
</dbReference>
<feature type="compositionally biased region" description="Basic residues" evidence="1">
    <location>
        <begin position="147"/>
        <end position="170"/>
    </location>
</feature>
<dbReference type="EMBL" id="BATA01000008">
    <property type="protein sequence ID" value="GAD51759.1"/>
    <property type="molecule type" value="Genomic_DNA"/>
</dbReference>
<name>U3A276_9EURY</name>
<dbReference type="AlphaFoldDB" id="U3A276"/>
<feature type="compositionally biased region" description="Polar residues" evidence="1">
    <location>
        <begin position="29"/>
        <end position="47"/>
    </location>
</feature>
<feature type="compositionally biased region" description="Basic and acidic residues" evidence="1">
    <location>
        <begin position="1"/>
        <end position="23"/>
    </location>
</feature>
<comment type="caution">
    <text evidence="2">The sequence shown here is derived from an EMBL/GenBank/DDBJ whole genome shotgun (WGS) entry which is preliminary data.</text>
</comment>
<feature type="region of interest" description="Disordered" evidence="1">
    <location>
        <begin position="126"/>
        <end position="170"/>
    </location>
</feature>
<evidence type="ECO:0000256" key="1">
    <source>
        <dbReference type="SAM" id="MobiDB-lite"/>
    </source>
</evidence>
<protein>
    <submittedName>
        <fullName evidence="2">Uncharacterized protein</fullName>
    </submittedName>
</protein>
<sequence>MDRGECEPDGRRDCPASPRREPGHPAGATPSTVMKASSRSPRRQISTASGASGSRRRRRLVMAGNRRVPACSQKPSVSGDITRGRIPLGRPRDIRLVPPVKRRSARPGFIRPIGPWGVSNEANRANRPVANRDGSTLGIPRSSARGVCRRTPHRIRGDRRPRHSRLTIYP</sequence>
<keyword evidence="3" id="KW-1185">Reference proteome</keyword>
<feature type="region of interest" description="Disordered" evidence="1">
    <location>
        <begin position="1"/>
        <end position="92"/>
    </location>
</feature>
<organism evidence="2 3">
    <name type="scientific">Halarchaeum acidiphilum MH1-52-1</name>
    <dbReference type="NCBI Taxonomy" id="1261545"/>
    <lineage>
        <taxon>Archaea</taxon>
        <taxon>Methanobacteriati</taxon>
        <taxon>Methanobacteriota</taxon>
        <taxon>Stenosarchaea group</taxon>
        <taxon>Halobacteria</taxon>
        <taxon>Halobacteriales</taxon>
        <taxon>Halobacteriaceae</taxon>
    </lineage>
</organism>
<proteinExistence type="predicted"/>
<reference evidence="2 3" key="1">
    <citation type="submission" date="2013-09" db="EMBL/GenBank/DDBJ databases">
        <title>Whole genome sequencing of Halarchaeum acidiphilum strain MH1-52-1.</title>
        <authorList>
            <person name="Shimane Y."/>
            <person name="Minegishi H."/>
            <person name="Nishi S."/>
            <person name="Echigo A."/>
            <person name="Shuto A."/>
            <person name="Konishi M."/>
            <person name="Ito T."/>
            <person name="Ohkuma M."/>
            <person name="Ohta Y."/>
            <person name="Nagano Y."/>
            <person name="Tsubouchi T."/>
            <person name="Mori K."/>
            <person name="Usui K."/>
            <person name="Kamekura M."/>
            <person name="Usami R."/>
            <person name="Takaki Y."/>
            <person name="Hatada Y."/>
        </authorList>
    </citation>
    <scope>NUCLEOTIDE SEQUENCE [LARGE SCALE GENOMIC DNA]</scope>
    <source>
        <strain evidence="2 3">JCM 16109</strain>
    </source>
</reference>
<evidence type="ECO:0000313" key="3">
    <source>
        <dbReference type="Proteomes" id="UP000016986"/>
    </source>
</evidence>
<accession>U3A276</accession>